<keyword evidence="8 20" id="KW-0812">Transmembrane</keyword>
<sequence>MHILLVGRNTSSTRTLFFFFFFFLLLFLLMKVSCDYGFILNGFNGLKNLSLDGASSITLTGLLQLTDATSNTMGHAFHRTPLCLPPPSKPFSFSTTFVFAIVSQNSDISGHDIAFVMSPTGNLSTAISSQFLGLFNRENNGNSSNHIIAVEIDTIMNSEFRDIDYNHVGVNVNGLVSVDSHTAGYYDDGGSDDGDGSFKNMTRTSGQAIQMWVEFSSEDSKVNITLALIGTPKPSRPLLSTAINFSREIFEKTYVGFSSATGPWLTSHYILGWSFMMDGQAEPLDYAKLLQLPRFGTKRDLRALVTWLPLVLCALLLLVVVAIALIERRRVKFAEILEDWELEYEPHRFAYKELFRATMGFKDKMLLGRGGFGRVYRGVLPSSNAEVAVKRVSHESRPGMKEFVAEIVSIGRLCHRNIVQLLGYCRMKEELFLVYDFMSNSSLDKFLHGHPPKASLDWAQRFQIIKGVASGLLYLHQDWEKIVIHRDIKASNVLLDHEMNGRLGDFGVARLYDHGNDPQTTYIVGHDGLHRAGAGQDREVNHRDRRVRFRSVPSRSRLRKEAGRAGAQRTPAASGGLGAGEVERGVAAGSKGPEIARRRRRGAFGC</sequence>
<evidence type="ECO:0000256" key="4">
    <source>
        <dbReference type="ARBA" id="ARBA00012513"/>
    </source>
</evidence>
<dbReference type="PROSITE" id="PS50011">
    <property type="entry name" value="PROTEIN_KINASE_DOM"/>
    <property type="match status" value="1"/>
</dbReference>
<keyword evidence="16 22" id="KW-0675">Receptor</keyword>
<evidence type="ECO:0000256" key="9">
    <source>
        <dbReference type="ARBA" id="ARBA00022729"/>
    </source>
</evidence>
<evidence type="ECO:0000256" key="1">
    <source>
        <dbReference type="ARBA" id="ARBA00004251"/>
    </source>
</evidence>
<dbReference type="PROSITE" id="PS00108">
    <property type="entry name" value="PROTEIN_KINASE_ST"/>
    <property type="match status" value="1"/>
</dbReference>
<dbReference type="FunFam" id="1.10.510.10:FF:001731">
    <property type="match status" value="1"/>
</dbReference>
<keyword evidence="12 22" id="KW-0418">Kinase</keyword>
<keyword evidence="24" id="KW-1185">Reference proteome</keyword>
<comment type="similarity">
    <text evidence="2">In the N-terminal section; belongs to the leguminous lectin family.</text>
</comment>
<dbReference type="InterPro" id="IPR011009">
    <property type="entry name" value="Kinase-like_dom_sf"/>
</dbReference>
<evidence type="ECO:0000256" key="7">
    <source>
        <dbReference type="ARBA" id="ARBA00022679"/>
    </source>
</evidence>
<comment type="caution">
    <text evidence="22">The sequence shown here is derived from an EMBL/GenBank/DDBJ whole genome shotgun (WGS) entry which is preliminary data.</text>
</comment>
<keyword evidence="9" id="KW-0732">Signal</keyword>
<proteinExistence type="inferred from homology"/>
<feature type="transmembrane region" description="Helical" evidence="20">
    <location>
        <begin position="304"/>
        <end position="326"/>
    </location>
</feature>
<dbReference type="Gene3D" id="1.10.510.10">
    <property type="entry name" value="Transferase(Phosphotransferase) domain 1"/>
    <property type="match status" value="1"/>
</dbReference>
<keyword evidence="10" id="KW-0430">Lectin</keyword>
<dbReference type="InterPro" id="IPR001220">
    <property type="entry name" value="Legume_lectin_dom"/>
</dbReference>
<evidence type="ECO:0000256" key="15">
    <source>
        <dbReference type="ARBA" id="ARBA00023136"/>
    </source>
</evidence>
<dbReference type="InterPro" id="IPR013320">
    <property type="entry name" value="ConA-like_dom_sf"/>
</dbReference>
<dbReference type="GO" id="GO:0005524">
    <property type="term" value="F:ATP binding"/>
    <property type="evidence" value="ECO:0007669"/>
    <property type="project" value="UniProtKB-UniRule"/>
</dbReference>
<dbReference type="FunFam" id="3.30.200.20:FF:000112">
    <property type="entry name" value="Lectin-domain containing receptor kinase A4.3"/>
    <property type="match status" value="1"/>
</dbReference>
<dbReference type="Pfam" id="PF00069">
    <property type="entry name" value="Pkinase"/>
    <property type="match status" value="1"/>
</dbReference>
<feature type="binding site" evidence="18">
    <location>
        <position position="390"/>
    </location>
    <ligand>
        <name>ATP</name>
        <dbReference type="ChEBI" id="CHEBI:30616"/>
    </ligand>
</feature>
<dbReference type="InterPro" id="IPR000719">
    <property type="entry name" value="Prot_kinase_dom"/>
</dbReference>
<evidence type="ECO:0000256" key="18">
    <source>
        <dbReference type="PROSITE-ProRule" id="PRU10141"/>
    </source>
</evidence>
<feature type="domain" description="Protein kinase" evidence="21">
    <location>
        <begin position="361"/>
        <end position="606"/>
    </location>
</feature>
<keyword evidence="14 20" id="KW-1133">Transmembrane helix</keyword>
<feature type="region of interest" description="Disordered" evidence="19">
    <location>
        <begin position="551"/>
        <end position="606"/>
    </location>
</feature>
<evidence type="ECO:0000313" key="23">
    <source>
        <dbReference type="EMBL" id="KAJ6841022.1"/>
    </source>
</evidence>
<dbReference type="InterPro" id="IPR017441">
    <property type="entry name" value="Protein_kinase_ATP_BS"/>
</dbReference>
<evidence type="ECO:0000256" key="13">
    <source>
        <dbReference type="ARBA" id="ARBA00022840"/>
    </source>
</evidence>
<keyword evidence="7" id="KW-0808">Transferase</keyword>
<dbReference type="Proteomes" id="UP001140949">
    <property type="component" value="Unassembled WGS sequence"/>
</dbReference>
<keyword evidence="13 18" id="KW-0067">ATP-binding</keyword>
<dbReference type="GO" id="GO:0005886">
    <property type="term" value="C:plasma membrane"/>
    <property type="evidence" value="ECO:0007669"/>
    <property type="project" value="UniProtKB-SubCell"/>
</dbReference>
<keyword evidence="5" id="KW-1003">Cell membrane</keyword>
<name>A0AAX6EU31_IRIPA</name>
<feature type="compositionally biased region" description="Basic residues" evidence="19">
    <location>
        <begin position="597"/>
        <end position="606"/>
    </location>
</feature>
<reference evidence="22" key="1">
    <citation type="journal article" date="2023" name="GigaByte">
        <title>Genome assembly of the bearded iris, Iris pallida Lam.</title>
        <authorList>
            <person name="Bruccoleri R.E."/>
            <person name="Oakeley E.J."/>
            <person name="Faust A.M.E."/>
            <person name="Altorfer M."/>
            <person name="Dessus-Babus S."/>
            <person name="Burckhardt D."/>
            <person name="Oertli M."/>
            <person name="Naumann U."/>
            <person name="Petersen F."/>
            <person name="Wong J."/>
        </authorList>
    </citation>
    <scope>NUCLEOTIDE SEQUENCE</scope>
    <source>
        <strain evidence="22">GSM-AAB239-AS_SAM_17_03QT</strain>
    </source>
</reference>
<keyword evidence="11 18" id="KW-0547">Nucleotide-binding</keyword>
<evidence type="ECO:0000256" key="14">
    <source>
        <dbReference type="ARBA" id="ARBA00022989"/>
    </source>
</evidence>
<gene>
    <name evidence="22" type="ORF">M6B38_172165</name>
    <name evidence="23" type="ORF">M6B38_308710</name>
</gene>
<organism evidence="22 24">
    <name type="scientific">Iris pallida</name>
    <name type="common">Sweet iris</name>
    <dbReference type="NCBI Taxonomy" id="29817"/>
    <lineage>
        <taxon>Eukaryota</taxon>
        <taxon>Viridiplantae</taxon>
        <taxon>Streptophyta</taxon>
        <taxon>Embryophyta</taxon>
        <taxon>Tracheophyta</taxon>
        <taxon>Spermatophyta</taxon>
        <taxon>Magnoliopsida</taxon>
        <taxon>Liliopsida</taxon>
        <taxon>Asparagales</taxon>
        <taxon>Iridaceae</taxon>
        <taxon>Iridoideae</taxon>
        <taxon>Irideae</taxon>
        <taxon>Iris</taxon>
    </lineage>
</organism>
<evidence type="ECO:0000256" key="17">
    <source>
        <dbReference type="ARBA" id="ARBA00023180"/>
    </source>
</evidence>
<dbReference type="Gene3D" id="3.30.200.20">
    <property type="entry name" value="Phosphorylase Kinase, domain 1"/>
    <property type="match status" value="1"/>
</dbReference>
<dbReference type="EMBL" id="JANAVB010008973">
    <property type="protein sequence ID" value="KAJ6841022.1"/>
    <property type="molecule type" value="Genomic_DNA"/>
</dbReference>
<evidence type="ECO:0000256" key="16">
    <source>
        <dbReference type="ARBA" id="ARBA00023170"/>
    </source>
</evidence>
<dbReference type="InterPro" id="IPR008271">
    <property type="entry name" value="Ser/Thr_kinase_AS"/>
</dbReference>
<dbReference type="SUPFAM" id="SSF56112">
    <property type="entry name" value="Protein kinase-like (PK-like)"/>
    <property type="match status" value="1"/>
</dbReference>
<comment type="similarity">
    <text evidence="3">In the C-terminal section; belongs to the protein kinase superfamily. Ser/Thr protein kinase family.</text>
</comment>
<evidence type="ECO:0000256" key="20">
    <source>
        <dbReference type="SAM" id="Phobius"/>
    </source>
</evidence>
<evidence type="ECO:0000256" key="2">
    <source>
        <dbReference type="ARBA" id="ARBA00008536"/>
    </source>
</evidence>
<dbReference type="EC" id="2.7.11.1" evidence="4"/>
<evidence type="ECO:0000259" key="21">
    <source>
        <dbReference type="PROSITE" id="PS50011"/>
    </source>
</evidence>
<evidence type="ECO:0000313" key="22">
    <source>
        <dbReference type="EMBL" id="KAJ6807349.1"/>
    </source>
</evidence>
<dbReference type="GO" id="GO:0030246">
    <property type="term" value="F:carbohydrate binding"/>
    <property type="evidence" value="ECO:0007669"/>
    <property type="project" value="UniProtKB-KW"/>
</dbReference>
<dbReference type="PROSITE" id="PS00307">
    <property type="entry name" value="LECTIN_LEGUME_BETA"/>
    <property type="match status" value="1"/>
</dbReference>
<dbReference type="InterPro" id="IPR050528">
    <property type="entry name" value="L-type_Lectin-RKs"/>
</dbReference>
<accession>A0AAX6EU31</accession>
<dbReference type="PROSITE" id="PS00107">
    <property type="entry name" value="PROTEIN_KINASE_ATP"/>
    <property type="match status" value="1"/>
</dbReference>
<keyword evidence="6" id="KW-0723">Serine/threonine-protein kinase</keyword>
<evidence type="ECO:0000256" key="5">
    <source>
        <dbReference type="ARBA" id="ARBA00022475"/>
    </source>
</evidence>
<dbReference type="AlphaFoldDB" id="A0AAX6EU31"/>
<dbReference type="Pfam" id="PF00139">
    <property type="entry name" value="Lectin_legB"/>
    <property type="match status" value="1"/>
</dbReference>
<dbReference type="CDD" id="cd06899">
    <property type="entry name" value="lectin_legume_LecRK_Arcelin_ConA"/>
    <property type="match status" value="1"/>
</dbReference>
<evidence type="ECO:0000256" key="6">
    <source>
        <dbReference type="ARBA" id="ARBA00022527"/>
    </source>
</evidence>
<dbReference type="SUPFAM" id="SSF49899">
    <property type="entry name" value="Concanavalin A-like lectins/glucanases"/>
    <property type="match status" value="1"/>
</dbReference>
<reference evidence="22" key="2">
    <citation type="submission" date="2023-04" db="EMBL/GenBank/DDBJ databases">
        <authorList>
            <person name="Bruccoleri R.E."/>
            <person name="Oakeley E.J."/>
            <person name="Faust A.-M."/>
            <person name="Dessus-Babus S."/>
            <person name="Altorfer M."/>
            <person name="Burckhardt D."/>
            <person name="Oertli M."/>
            <person name="Naumann U."/>
            <person name="Petersen F."/>
            <person name="Wong J."/>
        </authorList>
    </citation>
    <scope>NUCLEOTIDE SEQUENCE</scope>
    <source>
        <strain evidence="22">GSM-AAB239-AS_SAM_17_03QT</strain>
        <tissue evidence="22">Leaf</tissue>
    </source>
</reference>
<dbReference type="EMBL" id="JANAVB010034016">
    <property type="protein sequence ID" value="KAJ6807349.1"/>
    <property type="molecule type" value="Genomic_DNA"/>
</dbReference>
<dbReference type="PANTHER" id="PTHR27007">
    <property type="match status" value="1"/>
</dbReference>
<dbReference type="SMART" id="SM00220">
    <property type="entry name" value="S_TKc"/>
    <property type="match status" value="1"/>
</dbReference>
<protein>
    <recommendedName>
        <fullName evidence="4">non-specific serine/threonine protein kinase</fullName>
        <ecNumber evidence="4">2.7.11.1</ecNumber>
    </recommendedName>
</protein>
<evidence type="ECO:0000256" key="19">
    <source>
        <dbReference type="SAM" id="MobiDB-lite"/>
    </source>
</evidence>
<dbReference type="Gene3D" id="2.60.120.200">
    <property type="match status" value="1"/>
</dbReference>
<dbReference type="FunFam" id="2.60.120.200:FF:000051">
    <property type="entry name" value="L-type lectin-domain containing receptor kinase V.9"/>
    <property type="match status" value="1"/>
</dbReference>
<evidence type="ECO:0000256" key="3">
    <source>
        <dbReference type="ARBA" id="ARBA00010217"/>
    </source>
</evidence>
<keyword evidence="17" id="KW-0325">Glycoprotein</keyword>
<dbReference type="GO" id="GO:0004674">
    <property type="term" value="F:protein serine/threonine kinase activity"/>
    <property type="evidence" value="ECO:0007669"/>
    <property type="project" value="UniProtKB-KW"/>
</dbReference>
<keyword evidence="15 20" id="KW-0472">Membrane</keyword>
<evidence type="ECO:0000313" key="24">
    <source>
        <dbReference type="Proteomes" id="UP001140949"/>
    </source>
</evidence>
<comment type="subcellular location">
    <subcellularLocation>
        <location evidence="1">Cell membrane</location>
        <topology evidence="1">Single-pass type I membrane protein</topology>
    </subcellularLocation>
</comment>
<evidence type="ECO:0000256" key="10">
    <source>
        <dbReference type="ARBA" id="ARBA00022734"/>
    </source>
</evidence>
<dbReference type="InterPro" id="IPR019825">
    <property type="entry name" value="Lectin_legB_Mn/Ca_BS"/>
</dbReference>
<evidence type="ECO:0000256" key="12">
    <source>
        <dbReference type="ARBA" id="ARBA00022777"/>
    </source>
</evidence>
<evidence type="ECO:0000256" key="11">
    <source>
        <dbReference type="ARBA" id="ARBA00022741"/>
    </source>
</evidence>
<evidence type="ECO:0000256" key="8">
    <source>
        <dbReference type="ARBA" id="ARBA00022692"/>
    </source>
</evidence>